<dbReference type="EMBL" id="JADFFM010000001">
    <property type="protein sequence ID" value="MBE9667034.1"/>
    <property type="molecule type" value="Genomic_DNA"/>
</dbReference>
<sequence>MKTQENALGQLGNAIGKGLLAGIAGTAAITLSQMIEMKITKRKPSEAPVKVAKEVTAIKPSNAAAKEKVSQEIHWAYGTAWGIARGIVGLTGLRGLPAAAVHFAAVWGTSMIMLPKFKAAPPVTEEDVQTIAIDGVHHAVYALAAGFVYDALDNSYHETKLHKVVKQLKLKGILKK</sequence>
<organism evidence="2 3">
    <name type="scientific">Mucilaginibacter boryungensis</name>
    <dbReference type="NCBI Taxonomy" id="768480"/>
    <lineage>
        <taxon>Bacteria</taxon>
        <taxon>Pseudomonadati</taxon>
        <taxon>Bacteroidota</taxon>
        <taxon>Sphingobacteriia</taxon>
        <taxon>Sphingobacteriales</taxon>
        <taxon>Sphingobacteriaceae</taxon>
        <taxon>Mucilaginibacter</taxon>
    </lineage>
</organism>
<keyword evidence="1" id="KW-0472">Membrane</keyword>
<dbReference type="RefSeq" id="WP_194106390.1">
    <property type="nucleotide sequence ID" value="NZ_JADFFM010000001.1"/>
</dbReference>
<proteinExistence type="predicted"/>
<feature type="transmembrane region" description="Helical" evidence="1">
    <location>
        <begin position="14"/>
        <end position="35"/>
    </location>
</feature>
<keyword evidence="3" id="KW-1185">Reference proteome</keyword>
<keyword evidence="1" id="KW-0812">Transmembrane</keyword>
<evidence type="ECO:0008006" key="4">
    <source>
        <dbReference type="Google" id="ProtNLM"/>
    </source>
</evidence>
<evidence type="ECO:0000313" key="2">
    <source>
        <dbReference type="EMBL" id="MBE9667034.1"/>
    </source>
</evidence>
<name>A0ABR9XI28_9SPHI</name>
<reference evidence="2 3" key="1">
    <citation type="submission" date="2020-10" db="EMBL/GenBank/DDBJ databases">
        <title>Mucilaginibacter mali sp. nov., isolated from rhizosphere soil of apple orchard.</title>
        <authorList>
            <person name="Lee J.-S."/>
            <person name="Kim H.S."/>
            <person name="Kim J.-S."/>
        </authorList>
    </citation>
    <scope>NUCLEOTIDE SEQUENCE [LARGE SCALE GENOMIC DNA]</scope>
    <source>
        <strain evidence="2 3">KCTC 23157</strain>
    </source>
</reference>
<evidence type="ECO:0000313" key="3">
    <source>
        <dbReference type="Proteomes" id="UP000632774"/>
    </source>
</evidence>
<comment type="caution">
    <text evidence="2">The sequence shown here is derived from an EMBL/GenBank/DDBJ whole genome shotgun (WGS) entry which is preliminary data.</text>
</comment>
<dbReference type="Proteomes" id="UP000632774">
    <property type="component" value="Unassembled WGS sequence"/>
</dbReference>
<accession>A0ABR9XI28</accession>
<gene>
    <name evidence="2" type="ORF">IRJ18_11735</name>
</gene>
<keyword evidence="1" id="KW-1133">Transmembrane helix</keyword>
<evidence type="ECO:0000256" key="1">
    <source>
        <dbReference type="SAM" id="Phobius"/>
    </source>
</evidence>
<protein>
    <recommendedName>
        <fullName evidence="4">DUF1440 domain-containing protein</fullName>
    </recommendedName>
</protein>